<name>A0ABN8MRT9_9CNID</name>
<feature type="non-terminal residue" evidence="1">
    <location>
        <position position="89"/>
    </location>
</feature>
<keyword evidence="2" id="KW-1185">Reference proteome</keyword>
<comment type="caution">
    <text evidence="1">The sequence shown here is derived from an EMBL/GenBank/DDBJ whole genome shotgun (WGS) entry which is preliminary data.</text>
</comment>
<feature type="non-terminal residue" evidence="1">
    <location>
        <position position="1"/>
    </location>
</feature>
<evidence type="ECO:0000313" key="1">
    <source>
        <dbReference type="EMBL" id="CAH3034090.1"/>
    </source>
</evidence>
<accession>A0ABN8MRT9</accession>
<dbReference type="Proteomes" id="UP001159405">
    <property type="component" value="Unassembled WGS sequence"/>
</dbReference>
<organism evidence="1 2">
    <name type="scientific">Porites lobata</name>
    <dbReference type="NCBI Taxonomy" id="104759"/>
    <lineage>
        <taxon>Eukaryota</taxon>
        <taxon>Metazoa</taxon>
        <taxon>Cnidaria</taxon>
        <taxon>Anthozoa</taxon>
        <taxon>Hexacorallia</taxon>
        <taxon>Scleractinia</taxon>
        <taxon>Fungiina</taxon>
        <taxon>Poritidae</taxon>
        <taxon>Porites</taxon>
    </lineage>
</organism>
<reference evidence="1 2" key="1">
    <citation type="submission" date="2022-05" db="EMBL/GenBank/DDBJ databases">
        <authorList>
            <consortium name="Genoscope - CEA"/>
            <person name="William W."/>
        </authorList>
    </citation>
    <scope>NUCLEOTIDE SEQUENCE [LARGE SCALE GENOMIC DNA]</scope>
</reference>
<evidence type="ECO:0000313" key="2">
    <source>
        <dbReference type="Proteomes" id="UP001159405"/>
    </source>
</evidence>
<sequence>RNSIKAAERIEKSRLFSYATEGLAPEGDVFLSVTFPENSPLIQNFTATLTDAAADEERAKKMYLDTLAPGTIKSIVDARQLYLAWHKEA</sequence>
<proteinExistence type="predicted"/>
<dbReference type="EMBL" id="CALNXK010000002">
    <property type="protein sequence ID" value="CAH3034090.1"/>
    <property type="molecule type" value="Genomic_DNA"/>
</dbReference>
<gene>
    <name evidence="1" type="ORF">PLOB_00016267</name>
</gene>
<protein>
    <submittedName>
        <fullName evidence="1">Uncharacterized protein</fullName>
    </submittedName>
</protein>